<accession>A0AAX6N407</accession>
<gene>
    <name evidence="1" type="ORF">O0Q50_03420</name>
</gene>
<evidence type="ECO:0000313" key="2">
    <source>
        <dbReference type="Proteomes" id="UP001269400"/>
    </source>
</evidence>
<dbReference type="AlphaFoldDB" id="A0AAX6N407"/>
<comment type="caution">
    <text evidence="1">The sequence shown here is derived from an EMBL/GenBank/DDBJ whole genome shotgun (WGS) entry which is preliminary data.</text>
</comment>
<sequence>MRRARVQCPRSGLRVRCQKGVEPAVRQSCLNFAVWLRSTIEFPVRVVVYLKKDYQIKNKYSKELVSATFFAPYNKAIEPYIRIATGDYEELVSERGEIDALWAILRSMAHEIVHYQQWIEEKEFDETEAETKGEELLDAFADSL</sequence>
<evidence type="ECO:0000313" key="1">
    <source>
        <dbReference type="EMBL" id="MDU9690204.1"/>
    </source>
</evidence>
<dbReference type="RefSeq" id="WP_316909909.1">
    <property type="nucleotide sequence ID" value="NZ_JAPTGD010000001.1"/>
</dbReference>
<protein>
    <recommendedName>
        <fullName evidence="3">Zinicin-like metallopeptidase</fullName>
    </recommendedName>
</protein>
<organism evidence="1 2">
    <name type="scientific">Priestia aryabhattai</name>
    <name type="common">Bacillus aryabhattai</name>
    <dbReference type="NCBI Taxonomy" id="412384"/>
    <lineage>
        <taxon>Bacteria</taxon>
        <taxon>Bacillati</taxon>
        <taxon>Bacillota</taxon>
        <taxon>Bacilli</taxon>
        <taxon>Bacillales</taxon>
        <taxon>Bacillaceae</taxon>
        <taxon>Priestia</taxon>
    </lineage>
</organism>
<dbReference type="EMBL" id="JAPTGD010000001">
    <property type="protein sequence ID" value="MDU9690204.1"/>
    <property type="molecule type" value="Genomic_DNA"/>
</dbReference>
<proteinExistence type="predicted"/>
<dbReference type="Proteomes" id="UP001269400">
    <property type="component" value="Unassembled WGS sequence"/>
</dbReference>
<name>A0AAX6N407_PRIAR</name>
<evidence type="ECO:0008006" key="3">
    <source>
        <dbReference type="Google" id="ProtNLM"/>
    </source>
</evidence>
<reference evidence="1" key="1">
    <citation type="journal article" date="2022" name="J Environ Chem Eng">
        <title>Biodegradation of petroleum oil using a constructed nonpathogenic and heavy metal-tolerant bacterial consortium isolated from marine sponges.</title>
        <authorList>
            <person name="Dechsakulwatana C."/>
            <person name="Rungsihiranrut A."/>
            <person name="Muangchinda C."/>
            <person name="Ningthoujam R."/>
            <person name="Klankeo P."/>
            <person name="Pinyakong O."/>
        </authorList>
    </citation>
    <scope>NUCLEOTIDE SEQUENCE</scope>
    <source>
        <strain evidence="1">TL01-2</strain>
    </source>
</reference>
<reference evidence="1" key="2">
    <citation type="submission" date="2022-12" db="EMBL/GenBank/DDBJ databases">
        <authorList>
            <person name="Dechsakulwatana C."/>
            <person name="Rungsihiranrut A."/>
            <person name="Muangchinda C."/>
            <person name="Ningthoujam R."/>
            <person name="Klankeo P."/>
            <person name="Pinyakong O."/>
        </authorList>
    </citation>
    <scope>NUCLEOTIDE SEQUENCE</scope>
    <source>
        <strain evidence="1">TL01-2</strain>
    </source>
</reference>